<evidence type="ECO:0000256" key="4">
    <source>
        <dbReference type="ARBA" id="ARBA00037279"/>
    </source>
</evidence>
<accession>G3AYK4</accession>
<dbReference type="AlphaFoldDB" id="G3AYK4"/>
<dbReference type="PANTHER" id="PTHR21107">
    <property type="entry name" value="CYTOCHROME C OXIDASE ASSEMBLY PROTEIN COX19"/>
    <property type="match status" value="1"/>
</dbReference>
<dbReference type="HOGENOM" id="CLU_141947_2_1_1"/>
<dbReference type="eggNOG" id="KOG3477">
    <property type="taxonomic scope" value="Eukaryota"/>
</dbReference>
<comment type="similarity">
    <text evidence="5">Belongs to the COX19 family.</text>
</comment>
<dbReference type="STRING" id="590646.G3AYK4"/>
<keyword evidence="3" id="KW-1015">Disulfide bond</keyword>
<dbReference type="PROSITE" id="PS51808">
    <property type="entry name" value="CHCH"/>
    <property type="match status" value="1"/>
</dbReference>
<organism evidence="8">
    <name type="scientific">Candida tenuis (strain ATCC 10573 / BCRC 21748 / CBS 615 / JCM 9827 / NBRC 10315 / NRRL Y-1498 / VKM Y-70)</name>
    <name type="common">Yeast</name>
    <name type="synonym">Yamadazyma tenuis</name>
    <dbReference type="NCBI Taxonomy" id="590646"/>
    <lineage>
        <taxon>Eukaryota</taxon>
        <taxon>Fungi</taxon>
        <taxon>Dikarya</taxon>
        <taxon>Ascomycota</taxon>
        <taxon>Saccharomycotina</taxon>
        <taxon>Pichiomycetes</taxon>
        <taxon>Debaryomycetaceae</taxon>
        <taxon>Yamadazyma</taxon>
    </lineage>
</organism>
<comment type="function">
    <text evidence="4">Required for the assembly of mitochondrial cytochrome c oxidase.</text>
</comment>
<proteinExistence type="inferred from homology"/>
<gene>
    <name evidence="7" type="ORF">CANTEDRAFT_102242</name>
</gene>
<dbReference type="InterPro" id="IPR051383">
    <property type="entry name" value="COX19"/>
</dbReference>
<dbReference type="OrthoDB" id="268594at2759"/>
<evidence type="ECO:0008006" key="9">
    <source>
        <dbReference type="Google" id="ProtNLM"/>
    </source>
</evidence>
<sequence length="100" mass="11443">MASGAPGGNFRTWTPTPPERGSFPLDHFGECTEQMTKYLQCLKFTNNQNSPNCRILAKGYLRCRMEHELMEKSDWESLGLINLPEKQNVVNLQDQPEQAK</sequence>
<keyword evidence="8" id="KW-1185">Reference proteome</keyword>
<evidence type="ECO:0000313" key="8">
    <source>
        <dbReference type="Proteomes" id="UP000000707"/>
    </source>
</evidence>
<feature type="region of interest" description="Disordered" evidence="6">
    <location>
        <begin position="1"/>
        <end position="21"/>
    </location>
</feature>
<dbReference type="GO" id="GO:0033617">
    <property type="term" value="P:mitochondrial respiratory chain complex IV assembly"/>
    <property type="evidence" value="ECO:0007669"/>
    <property type="project" value="TreeGrafter"/>
</dbReference>
<comment type="subcellular location">
    <subcellularLocation>
        <location evidence="1">Cytoplasm</location>
    </subcellularLocation>
</comment>
<name>G3AYK4_CANTC</name>
<protein>
    <recommendedName>
        <fullName evidence="9">Cytochrome c oxidase assembly protein COX19</fullName>
    </recommendedName>
</protein>
<dbReference type="GO" id="GO:0005758">
    <property type="term" value="C:mitochondrial intermembrane space"/>
    <property type="evidence" value="ECO:0007669"/>
    <property type="project" value="TreeGrafter"/>
</dbReference>
<evidence type="ECO:0000256" key="1">
    <source>
        <dbReference type="ARBA" id="ARBA00004496"/>
    </source>
</evidence>
<evidence type="ECO:0000256" key="5">
    <source>
        <dbReference type="ARBA" id="ARBA00038223"/>
    </source>
</evidence>
<reference evidence="7 8" key="1">
    <citation type="journal article" date="2011" name="Proc. Natl. Acad. Sci. U.S.A.">
        <title>Comparative genomics of xylose-fermenting fungi for enhanced biofuel production.</title>
        <authorList>
            <person name="Wohlbach D.J."/>
            <person name="Kuo A."/>
            <person name="Sato T.K."/>
            <person name="Potts K.M."/>
            <person name="Salamov A.A."/>
            <person name="LaButti K.M."/>
            <person name="Sun H."/>
            <person name="Clum A."/>
            <person name="Pangilinan J.L."/>
            <person name="Lindquist E.A."/>
            <person name="Lucas S."/>
            <person name="Lapidus A."/>
            <person name="Jin M."/>
            <person name="Gunawan C."/>
            <person name="Balan V."/>
            <person name="Dale B.E."/>
            <person name="Jeffries T.W."/>
            <person name="Zinkel R."/>
            <person name="Barry K.W."/>
            <person name="Grigoriev I.V."/>
            <person name="Gasch A.P."/>
        </authorList>
    </citation>
    <scope>NUCLEOTIDE SEQUENCE [LARGE SCALE GENOMIC DNA]</scope>
    <source>
        <strain evidence="8">ATCC 10573 / BCRC 21748 / CBS 615 / JCM 9827 / NBRC 10315 / NRRL Y-1498 / VKM Y-70</strain>
    </source>
</reference>
<dbReference type="Proteomes" id="UP000000707">
    <property type="component" value="Unassembled WGS sequence"/>
</dbReference>
<evidence type="ECO:0000256" key="3">
    <source>
        <dbReference type="ARBA" id="ARBA00023157"/>
    </source>
</evidence>
<keyword evidence="2" id="KW-0963">Cytoplasm</keyword>
<evidence type="ECO:0000256" key="6">
    <source>
        <dbReference type="SAM" id="MobiDB-lite"/>
    </source>
</evidence>
<evidence type="ECO:0000256" key="2">
    <source>
        <dbReference type="ARBA" id="ARBA00022490"/>
    </source>
</evidence>
<evidence type="ECO:0000313" key="7">
    <source>
        <dbReference type="EMBL" id="EGV65873.1"/>
    </source>
</evidence>
<dbReference type="EMBL" id="GL996512">
    <property type="protein sequence ID" value="EGV65873.1"/>
    <property type="molecule type" value="Genomic_DNA"/>
</dbReference>
<dbReference type="PANTHER" id="PTHR21107:SF2">
    <property type="entry name" value="CYTOCHROME C OXIDASE ASSEMBLY PROTEIN COX19"/>
    <property type="match status" value="1"/>
</dbReference>